<gene>
    <name evidence="1" type="ordered locus">Emtol_0210</name>
</gene>
<dbReference type="EMBL" id="CP002962">
    <property type="protein sequence ID" value="AFK05482.1"/>
    <property type="molecule type" value="Genomic_DNA"/>
</dbReference>
<sequence length="200" mass="22491">MKKIYIILLLSLIVFKSNAQLKKGDLLLSTGLTVTNLTTSPFPSKTFKLQPIQVLKLVTDKIGVGLSMGYFYDKIGIVTTKEFSTNINLRTFIKSNSVIKPYGQISGGLGRINSSYNLKDYQIDPLDPMFSQNHESKGHSFNFSPTLGTLIFISKRFGADLNYQYSINNLNFTKSNMGSTKSKLKESRINLSLFFSFKKK</sequence>
<dbReference type="RefSeq" id="WP_015026228.1">
    <property type="nucleotide sequence ID" value="NC_018742.1"/>
</dbReference>
<evidence type="ECO:0000313" key="1">
    <source>
        <dbReference type="EMBL" id="AFK05482.1"/>
    </source>
</evidence>
<dbReference type="Proteomes" id="UP000002875">
    <property type="component" value="Plasmid pEMTOL01"/>
</dbReference>
<dbReference type="SUPFAM" id="SSF56925">
    <property type="entry name" value="OMPA-like"/>
    <property type="match status" value="1"/>
</dbReference>
<geneLocation type="plasmid" evidence="1 2">
    <name>pEMTOL01</name>
</geneLocation>
<keyword evidence="1" id="KW-0614">Plasmid</keyword>
<dbReference type="Gene3D" id="2.40.160.20">
    <property type="match status" value="1"/>
</dbReference>
<evidence type="ECO:0000313" key="2">
    <source>
        <dbReference type="Proteomes" id="UP000002875"/>
    </source>
</evidence>
<dbReference type="InterPro" id="IPR011250">
    <property type="entry name" value="OMP/PagP_B-barrel"/>
</dbReference>
<organism evidence="1 2">
    <name type="scientific">Emticicia oligotrophica (strain DSM 17448 / CIP 109782 / MTCC 6937 / GPTSA100-15)</name>
    <dbReference type="NCBI Taxonomy" id="929562"/>
    <lineage>
        <taxon>Bacteria</taxon>
        <taxon>Pseudomonadati</taxon>
        <taxon>Bacteroidota</taxon>
        <taxon>Cytophagia</taxon>
        <taxon>Cytophagales</taxon>
        <taxon>Leadbetterellaceae</taxon>
        <taxon>Emticicia</taxon>
    </lineage>
</organism>
<keyword evidence="2" id="KW-1185">Reference proteome</keyword>
<proteinExistence type="predicted"/>
<protein>
    <recommendedName>
        <fullName evidence="3">Outer membrane protein beta-barrel domain-containing protein</fullName>
    </recommendedName>
</protein>
<accession>A0ABN4AS38</accession>
<reference evidence="1 2" key="1">
    <citation type="submission" date="2011-07" db="EMBL/GenBank/DDBJ databases">
        <title>The complete genome of plasmid 1 of Emticicia oligotrophica DSM 17448.</title>
        <authorList>
            <consortium name="US DOE Joint Genome Institute (JGI-PGF)"/>
            <person name="Lucas S."/>
            <person name="Han J."/>
            <person name="Lapidus A."/>
            <person name="Bruce D."/>
            <person name="Goodwin L."/>
            <person name="Pitluck S."/>
            <person name="Peters L."/>
            <person name="Kyrpides N."/>
            <person name="Mavromatis K."/>
            <person name="Ivanova N."/>
            <person name="Ovchinnikova G."/>
            <person name="Teshima H."/>
            <person name="Detter J.C."/>
            <person name="Tapia R."/>
            <person name="Han C."/>
            <person name="Land M."/>
            <person name="Hauser L."/>
            <person name="Markowitz V."/>
            <person name="Cheng J.-F."/>
            <person name="Hugenholtz P."/>
            <person name="Woyke T."/>
            <person name="Wu D."/>
            <person name="Tindall B."/>
            <person name="Pomrenke H."/>
            <person name="Brambilla E."/>
            <person name="Klenk H.-P."/>
            <person name="Eisen J.A."/>
        </authorList>
    </citation>
    <scope>NUCLEOTIDE SEQUENCE [LARGE SCALE GENOMIC DNA]</scope>
    <source>
        <strain evidence="2">DSM 17448 / GPTSA100-15</strain>
        <plasmid evidence="1 2">pEMTOL01</plasmid>
    </source>
</reference>
<evidence type="ECO:0008006" key="3">
    <source>
        <dbReference type="Google" id="ProtNLM"/>
    </source>
</evidence>
<name>A0ABN4AS38_EMTOG</name>